<proteinExistence type="predicted"/>
<dbReference type="RefSeq" id="WP_157881883.1">
    <property type="nucleotide sequence ID" value="NZ_BMUB01000011.1"/>
</dbReference>
<dbReference type="EMBL" id="BMUB01000011">
    <property type="protein sequence ID" value="GGU88102.1"/>
    <property type="molecule type" value="Genomic_DNA"/>
</dbReference>
<evidence type="ECO:0000313" key="1">
    <source>
        <dbReference type="EMBL" id="GGU88102.1"/>
    </source>
</evidence>
<gene>
    <name evidence="1" type="ORF">GCM10010502_45910</name>
</gene>
<evidence type="ECO:0000313" key="2">
    <source>
        <dbReference type="Proteomes" id="UP000610124"/>
    </source>
</evidence>
<comment type="caution">
    <text evidence="1">The sequence shown here is derived from an EMBL/GenBank/DDBJ whole genome shotgun (WGS) entry which is preliminary data.</text>
</comment>
<reference evidence="1" key="1">
    <citation type="journal article" date="2014" name="Int. J. Syst. Evol. Microbiol.">
        <title>Complete genome sequence of Corynebacterium casei LMG S-19264T (=DSM 44701T), isolated from a smear-ripened cheese.</title>
        <authorList>
            <consortium name="US DOE Joint Genome Institute (JGI-PGF)"/>
            <person name="Walter F."/>
            <person name="Albersmeier A."/>
            <person name="Kalinowski J."/>
            <person name="Ruckert C."/>
        </authorList>
    </citation>
    <scope>NUCLEOTIDE SEQUENCE</scope>
    <source>
        <strain evidence="1">JCM 4434</strain>
    </source>
</reference>
<accession>A0A8H9HZ56</accession>
<organism evidence="1 2">
    <name type="scientific">Kitasatospora aureofaciens</name>
    <name type="common">Streptomyces aureofaciens</name>
    <dbReference type="NCBI Taxonomy" id="1894"/>
    <lineage>
        <taxon>Bacteria</taxon>
        <taxon>Bacillati</taxon>
        <taxon>Actinomycetota</taxon>
        <taxon>Actinomycetes</taxon>
        <taxon>Kitasatosporales</taxon>
        <taxon>Streptomycetaceae</taxon>
        <taxon>Kitasatospora</taxon>
    </lineage>
</organism>
<dbReference type="GeneID" id="97487609"/>
<dbReference type="AlphaFoldDB" id="A0A8H9HZ56"/>
<dbReference type="Proteomes" id="UP000610124">
    <property type="component" value="Unassembled WGS sequence"/>
</dbReference>
<protein>
    <submittedName>
        <fullName evidence="1">Uncharacterized protein</fullName>
    </submittedName>
</protein>
<sequence>MLQVADSGPAAGLVEHALDDFSPPNGEHLPLEQAAERTRAFVSSAPDGGMH</sequence>
<name>A0A8H9HZ56_KITAU</name>
<reference evidence="1" key="2">
    <citation type="submission" date="2020-09" db="EMBL/GenBank/DDBJ databases">
        <authorList>
            <person name="Sun Q."/>
            <person name="Ohkuma M."/>
        </authorList>
    </citation>
    <scope>NUCLEOTIDE SEQUENCE</scope>
    <source>
        <strain evidence="1">JCM 4434</strain>
    </source>
</reference>